<dbReference type="AlphaFoldDB" id="A0A2K9Z8Q7"/>
<evidence type="ECO:0000313" key="4">
    <source>
        <dbReference type="Proteomes" id="UP000238523"/>
    </source>
</evidence>
<feature type="compositionally biased region" description="Basic and acidic residues" evidence="1">
    <location>
        <begin position="25"/>
        <end position="41"/>
    </location>
</feature>
<dbReference type="Gene3D" id="1.20.200.10">
    <property type="entry name" value="Fumarase/aspartase (Central domain)"/>
    <property type="match status" value="1"/>
</dbReference>
<dbReference type="InterPro" id="IPR008948">
    <property type="entry name" value="L-Aspartase-like"/>
</dbReference>
<sequence>MVDPAIRFRASLRRLLDRLVDHAAEEESGCRRTGARQDRPHQRLAGGAADNHEGSAARLFQGHAGRQGTGLRRSREPGTGNRCHDRHGARHDRQHRAHEGGGRLRLFDGDRSCRLAGARSRPPLPRCASRDRPRRSTRRKQGCDLAELPLSDLQAIHPDITDKVYDVLTVEASVASRKSFGGTAPSEVRRQIAFWRARN</sequence>
<dbReference type="Pfam" id="PF14698">
    <property type="entry name" value="ASL_C2"/>
    <property type="match status" value="1"/>
</dbReference>
<gene>
    <name evidence="3" type="ORF">CUJ84_Chr004330</name>
</gene>
<organism evidence="3 4">
    <name type="scientific">Rhizobium leguminosarum</name>
    <dbReference type="NCBI Taxonomy" id="384"/>
    <lineage>
        <taxon>Bacteria</taxon>
        <taxon>Pseudomonadati</taxon>
        <taxon>Pseudomonadota</taxon>
        <taxon>Alphaproteobacteria</taxon>
        <taxon>Hyphomicrobiales</taxon>
        <taxon>Rhizobiaceae</taxon>
        <taxon>Rhizobium/Agrobacterium group</taxon>
        <taxon>Rhizobium</taxon>
    </lineage>
</organism>
<accession>A0A2K9Z8Q7</accession>
<feature type="compositionally biased region" description="Basic residues" evidence="1">
    <location>
        <begin position="84"/>
        <end position="96"/>
    </location>
</feature>
<proteinExistence type="predicted"/>
<dbReference type="GO" id="GO:0003824">
    <property type="term" value="F:catalytic activity"/>
    <property type="evidence" value="ECO:0007669"/>
    <property type="project" value="InterPro"/>
</dbReference>
<reference evidence="3 4" key="1">
    <citation type="submission" date="2017-11" db="EMBL/GenBank/DDBJ databases">
        <title>Complete genome of Rhizobium leguminosarum Norway, an ineffective micro-symbiont.</title>
        <authorList>
            <person name="Hoffrichter A."/>
            <person name="Liang J."/>
            <person name="Brachmann A."/>
            <person name="Marin M."/>
        </authorList>
    </citation>
    <scope>NUCLEOTIDE SEQUENCE [LARGE SCALE GENOMIC DNA]</scope>
    <source>
        <strain evidence="3 4">Norway</strain>
    </source>
</reference>
<dbReference type="Proteomes" id="UP000238523">
    <property type="component" value="Chromosome"/>
</dbReference>
<dbReference type="SUPFAM" id="SSF48557">
    <property type="entry name" value="L-aspartase-like"/>
    <property type="match status" value="1"/>
</dbReference>
<dbReference type="InterPro" id="IPR029419">
    <property type="entry name" value="Arg_succ_lyase_C"/>
</dbReference>
<name>A0A2K9Z8Q7_RHILE</name>
<evidence type="ECO:0000259" key="2">
    <source>
        <dbReference type="Pfam" id="PF14698"/>
    </source>
</evidence>
<feature type="domain" description="Argininosuccinate lyase C-terminal" evidence="2">
    <location>
        <begin position="140"/>
        <end position="175"/>
    </location>
</feature>
<dbReference type="EMBL" id="CP025012">
    <property type="protein sequence ID" value="AUW44637.1"/>
    <property type="molecule type" value="Genomic_DNA"/>
</dbReference>
<protein>
    <recommendedName>
        <fullName evidence="2">Argininosuccinate lyase C-terminal domain-containing protein</fullName>
    </recommendedName>
</protein>
<evidence type="ECO:0000256" key="1">
    <source>
        <dbReference type="SAM" id="MobiDB-lite"/>
    </source>
</evidence>
<feature type="region of interest" description="Disordered" evidence="1">
    <location>
        <begin position="115"/>
        <end position="141"/>
    </location>
</feature>
<evidence type="ECO:0000313" key="3">
    <source>
        <dbReference type="EMBL" id="AUW44637.1"/>
    </source>
</evidence>
<feature type="region of interest" description="Disordered" evidence="1">
    <location>
        <begin position="25"/>
        <end position="103"/>
    </location>
</feature>
<dbReference type="Gene3D" id="1.10.40.30">
    <property type="entry name" value="Fumarase/aspartase (C-terminal domain)"/>
    <property type="match status" value="1"/>
</dbReference>